<dbReference type="FunFam" id="3.40.50.10440:FF:000001">
    <property type="entry name" value="Dihydroxyacetone kinase, DhaK subunit"/>
    <property type="match status" value="1"/>
</dbReference>
<dbReference type="RefSeq" id="WP_107527770.1">
    <property type="nucleotide sequence ID" value="NZ_JAIBNU010000004.1"/>
</dbReference>
<dbReference type="AlphaFoldDB" id="A0A2T4SW57"/>
<accession>A0A2T4SW57</accession>
<dbReference type="GO" id="GO:0047324">
    <property type="term" value="F:phosphoenolpyruvate-glycerone phosphotransferase activity"/>
    <property type="evidence" value="ECO:0007669"/>
    <property type="project" value="UniProtKB-EC"/>
</dbReference>
<reference evidence="1 2" key="1">
    <citation type="journal article" date="2016" name="Front. Microbiol.">
        <title>Comprehensive Phylogenetic Analysis of Bovine Non-aureus Staphylococci Species Based on Whole-Genome Sequencing.</title>
        <authorList>
            <person name="Naushad S."/>
            <person name="Barkema H.W."/>
            <person name="Luby C."/>
            <person name="Condas L.A."/>
            <person name="Nobrega D.B."/>
            <person name="Carson D.A."/>
            <person name="De Buck J."/>
        </authorList>
    </citation>
    <scope>NUCLEOTIDE SEQUENCE [LARGE SCALE GENOMIC DNA]</scope>
    <source>
        <strain evidence="1 2">SNUC 1388</strain>
    </source>
</reference>
<dbReference type="EC" id="2.7.1.121" evidence="1"/>
<evidence type="ECO:0000313" key="1">
    <source>
        <dbReference type="EMBL" id="RIL42761.1"/>
    </source>
</evidence>
<dbReference type="EMBL" id="QXRZ01000004">
    <property type="protein sequence ID" value="RIL42761.1"/>
    <property type="molecule type" value="Genomic_DNA"/>
</dbReference>
<dbReference type="PROSITE" id="PS51481">
    <property type="entry name" value="DHAK"/>
    <property type="match status" value="1"/>
</dbReference>
<dbReference type="PANTHER" id="PTHR28629:SF4">
    <property type="entry name" value="TRIOKINASE_FMN CYCLASE"/>
    <property type="match status" value="1"/>
</dbReference>
<keyword evidence="1" id="KW-0808">Transferase</keyword>
<organism evidence="1 2">
    <name type="scientific">Staphylococcus gallinarum</name>
    <dbReference type="NCBI Taxonomy" id="1293"/>
    <lineage>
        <taxon>Bacteria</taxon>
        <taxon>Bacillati</taxon>
        <taxon>Bacillota</taxon>
        <taxon>Bacilli</taxon>
        <taxon>Bacillales</taxon>
        <taxon>Staphylococcaceae</taxon>
        <taxon>Staphylococcus</taxon>
    </lineage>
</organism>
<keyword evidence="1" id="KW-0418">Kinase</keyword>
<dbReference type="Gene3D" id="3.40.50.10440">
    <property type="entry name" value="Dihydroxyacetone kinase, domain 1"/>
    <property type="match status" value="1"/>
</dbReference>
<dbReference type="GO" id="GO:0004371">
    <property type="term" value="F:glycerone kinase activity"/>
    <property type="evidence" value="ECO:0007669"/>
    <property type="project" value="InterPro"/>
</dbReference>
<evidence type="ECO:0000313" key="2">
    <source>
        <dbReference type="Proteomes" id="UP000283576"/>
    </source>
</evidence>
<dbReference type="PANTHER" id="PTHR28629">
    <property type="entry name" value="TRIOKINASE/FMN CYCLASE"/>
    <property type="match status" value="1"/>
</dbReference>
<dbReference type="NCBIfam" id="TIGR02363">
    <property type="entry name" value="dhaK1"/>
    <property type="match status" value="1"/>
</dbReference>
<dbReference type="Proteomes" id="UP000283576">
    <property type="component" value="Unassembled WGS sequence"/>
</dbReference>
<proteinExistence type="predicted"/>
<comment type="caution">
    <text evidence="1">The sequence shown here is derived from an EMBL/GenBank/DDBJ whole genome shotgun (WGS) entry which is preliminary data.</text>
</comment>
<dbReference type="InterPro" id="IPR012736">
    <property type="entry name" value="DhaK_1"/>
</dbReference>
<gene>
    <name evidence="1" type="primary">dhaK</name>
    <name evidence="1" type="ORF">BUZ01_07825</name>
</gene>
<dbReference type="InterPro" id="IPR050861">
    <property type="entry name" value="Dihydroxyacetone_Kinase"/>
</dbReference>
<protein>
    <submittedName>
        <fullName evidence="1">Dihydroxyacetone kinase subunit DhaK</fullName>
        <ecNumber evidence="1">2.7.1.121</ecNumber>
    </submittedName>
</protein>
<dbReference type="InterPro" id="IPR004006">
    <property type="entry name" value="DhaK_dom"/>
</dbReference>
<sequence length="323" mass="34674">MKKLIKDKTQFLSDMLDGMLEVNKNIELIADSVIVRKDKKQEGVAIVSGGGSGHEPAHAGYVAQGMLDAAVCGEVFTSPTPDKILSAIKAVDNGDGVLLVIKNYAGDVMNFEMAQEMAEMEDIKVASIVVKDDIAVSDEDKQRGVAGTVLVHKYAGYLAEQGVKLDDIKARLDQVLPTIKSIGMAVTAPMVPTTGQYGFDIADDEIEIGVGIHGEKGLSREKMTAVDQIVARLSDELLKQVDANHLIVMVNGMGGTPLSELNIVAKYVAEYLKGKNITVAHWLVGDYMTALDMQGVSLTFVPVNDELSQAIVAETSSSYFNLV</sequence>
<dbReference type="GO" id="GO:0019563">
    <property type="term" value="P:glycerol catabolic process"/>
    <property type="evidence" value="ECO:0007669"/>
    <property type="project" value="TreeGrafter"/>
</dbReference>
<dbReference type="Pfam" id="PF02733">
    <property type="entry name" value="Dak1"/>
    <property type="match status" value="1"/>
</dbReference>
<name>A0A2T4SW57_STAGA</name>
<dbReference type="SUPFAM" id="SSF82549">
    <property type="entry name" value="DAK1/DegV-like"/>
    <property type="match status" value="1"/>
</dbReference>
<dbReference type="Gene3D" id="3.30.1180.20">
    <property type="entry name" value="Dihydroxyacetone kinase, domain 2"/>
    <property type="match status" value="1"/>
</dbReference>
<dbReference type="GO" id="GO:0005829">
    <property type="term" value="C:cytosol"/>
    <property type="evidence" value="ECO:0007669"/>
    <property type="project" value="TreeGrafter"/>
</dbReference>